<keyword evidence="2" id="KW-1133">Transmembrane helix</keyword>
<evidence type="ECO:0000256" key="2">
    <source>
        <dbReference type="SAM" id="Phobius"/>
    </source>
</evidence>
<feature type="transmembrane region" description="Helical" evidence="2">
    <location>
        <begin position="307"/>
        <end position="327"/>
    </location>
</feature>
<feature type="transmembrane region" description="Helical" evidence="2">
    <location>
        <begin position="193"/>
        <end position="213"/>
    </location>
</feature>
<feature type="compositionally biased region" description="Polar residues" evidence="1">
    <location>
        <begin position="383"/>
        <end position="396"/>
    </location>
</feature>
<feature type="transmembrane region" description="Helical" evidence="2">
    <location>
        <begin position="333"/>
        <end position="355"/>
    </location>
</feature>
<feature type="transmembrane region" description="Helical" evidence="2">
    <location>
        <begin position="162"/>
        <end position="181"/>
    </location>
</feature>
<keyword evidence="2" id="KW-0812">Transmembrane</keyword>
<proteinExistence type="predicted"/>
<organism evidence="4 5">
    <name type="scientific">Rhodococcoides corynebacterioides</name>
    <dbReference type="NCBI Taxonomy" id="53972"/>
    <lineage>
        <taxon>Bacteria</taxon>
        <taxon>Bacillati</taxon>
        <taxon>Actinomycetota</taxon>
        <taxon>Actinomycetes</taxon>
        <taxon>Mycobacteriales</taxon>
        <taxon>Nocardiaceae</taxon>
        <taxon>Rhodococcoides</taxon>
    </lineage>
</organism>
<dbReference type="InterPro" id="IPR002656">
    <property type="entry name" value="Acyl_transf_3_dom"/>
</dbReference>
<comment type="caution">
    <text evidence="4">The sequence shown here is derived from an EMBL/GenBank/DDBJ whole genome shotgun (WGS) entry which is preliminary data.</text>
</comment>
<sequence length="396" mass="42960">MTSSTPDSDGGVVSVRTAADPPRIRFGGVDILRALAVLTVVYSHISYFLVDDLGTPWWLIDVVTLVFVEHGGLNHHLSFVGVAFFMILTGLVATASVVRNSPRAFLVGRAARLLPVFWLSVLAAIVLVRLGVNGMFSQTVGISNAEAAMSFVLGGFFVRPEVVVLGVTWTLIVQGVFYVYAVSMRRVLASRPVLVPVIGAAVCCLILLYTDLVPYEYTIPMVDKVAATLPTVFLGQIVYLAFARLASWRALLLAGLAQFAVIQYATTVDAFHVGQQGHLWTVLVLVVAVVLVAPTDTAFGRSRVIHWLATRSYTIYLVHTLVLYRIYSLVEPHLGATVAVLVFALITGVLSDLVYRYVETPAARWIARHWSGRARTPAPTPNEPISSDPTSGPQAS</sequence>
<dbReference type="PANTHER" id="PTHR23028">
    <property type="entry name" value="ACETYLTRANSFERASE"/>
    <property type="match status" value="1"/>
</dbReference>
<feature type="transmembrane region" description="Helical" evidence="2">
    <location>
        <begin position="225"/>
        <end position="243"/>
    </location>
</feature>
<feature type="transmembrane region" description="Helical" evidence="2">
    <location>
        <begin position="77"/>
        <end position="98"/>
    </location>
</feature>
<dbReference type="Proteomes" id="UP000703038">
    <property type="component" value="Unassembled WGS sequence"/>
</dbReference>
<dbReference type="InterPro" id="IPR050879">
    <property type="entry name" value="Acyltransferase_3"/>
</dbReference>
<feature type="domain" description="Acyltransferase 3" evidence="3">
    <location>
        <begin position="28"/>
        <end position="349"/>
    </location>
</feature>
<feature type="transmembrane region" description="Helical" evidence="2">
    <location>
        <begin position="250"/>
        <end position="266"/>
    </location>
</feature>
<evidence type="ECO:0000313" key="5">
    <source>
        <dbReference type="Proteomes" id="UP000703038"/>
    </source>
</evidence>
<reference evidence="4 5" key="1">
    <citation type="submission" date="2021-01" db="EMBL/GenBank/DDBJ databases">
        <title>Genomics of switchgrass bacterial isolates.</title>
        <authorList>
            <person name="Shade A."/>
        </authorList>
    </citation>
    <scope>NUCLEOTIDE SEQUENCE [LARGE SCALE GENOMIC DNA]</scope>
    <source>
        <strain evidence="4 5">PvP111</strain>
    </source>
</reference>
<name>A0ABS2KXU2_9NOCA</name>
<dbReference type="Pfam" id="PF01757">
    <property type="entry name" value="Acyl_transf_3"/>
    <property type="match status" value="1"/>
</dbReference>
<gene>
    <name evidence="4" type="ORF">JOE42_003487</name>
</gene>
<evidence type="ECO:0000259" key="3">
    <source>
        <dbReference type="Pfam" id="PF01757"/>
    </source>
</evidence>
<feature type="transmembrane region" description="Helical" evidence="2">
    <location>
        <begin position="110"/>
        <end position="132"/>
    </location>
</feature>
<dbReference type="RefSeq" id="WP_239532477.1">
    <property type="nucleotide sequence ID" value="NZ_JAFBBK010000001.1"/>
</dbReference>
<feature type="region of interest" description="Disordered" evidence="1">
    <location>
        <begin position="374"/>
        <end position="396"/>
    </location>
</feature>
<evidence type="ECO:0000313" key="4">
    <source>
        <dbReference type="EMBL" id="MBM7416754.1"/>
    </source>
</evidence>
<evidence type="ECO:0000256" key="1">
    <source>
        <dbReference type="SAM" id="MobiDB-lite"/>
    </source>
</evidence>
<feature type="transmembrane region" description="Helical" evidence="2">
    <location>
        <begin position="31"/>
        <end position="50"/>
    </location>
</feature>
<feature type="transmembrane region" description="Helical" evidence="2">
    <location>
        <begin position="278"/>
        <end position="295"/>
    </location>
</feature>
<dbReference type="EMBL" id="JAFBBK010000001">
    <property type="protein sequence ID" value="MBM7416754.1"/>
    <property type="molecule type" value="Genomic_DNA"/>
</dbReference>
<protein>
    <submittedName>
        <fullName evidence="4">Peptidoglycan/LPS O-acetylase OafA/YrhL</fullName>
    </submittedName>
</protein>
<dbReference type="PANTHER" id="PTHR23028:SF53">
    <property type="entry name" value="ACYL_TRANSF_3 DOMAIN-CONTAINING PROTEIN"/>
    <property type="match status" value="1"/>
</dbReference>
<keyword evidence="5" id="KW-1185">Reference proteome</keyword>
<accession>A0ABS2KXU2</accession>
<keyword evidence="2" id="KW-0472">Membrane</keyword>